<proteinExistence type="predicted"/>
<comment type="caution">
    <text evidence="2">The sequence shown here is derived from an EMBL/GenBank/DDBJ whole genome shotgun (WGS) entry which is preliminary data.</text>
</comment>
<feature type="signal peptide" evidence="1">
    <location>
        <begin position="1"/>
        <end position="23"/>
    </location>
</feature>
<name>A0ABQ1QV41_9RHOB</name>
<evidence type="ECO:0000256" key="1">
    <source>
        <dbReference type="SAM" id="SignalP"/>
    </source>
</evidence>
<accession>A0ABQ1QV41</accession>
<dbReference type="EMBL" id="BMGI01000006">
    <property type="protein sequence ID" value="GGD47809.1"/>
    <property type="molecule type" value="Genomic_DNA"/>
</dbReference>
<protein>
    <submittedName>
        <fullName evidence="2">Uncharacterized protein</fullName>
    </submittedName>
</protein>
<sequence length="200" mass="21307">MAITNYALAATALITALAAPASAEDGDTLCGISGAAALEAVSTQLEGQWVSEAKAGYVIMGPMVMPHGAKASADTGRTELRDGRLTIFSNNPEGIDLALDWETGVDWSFDAQPSLPDGHTATNVPDLEIDDNDIEILTDCAVNDLPRLVGADSMTVDGVSMTFTIRLIVVDHDMLYGFQQVHGVARGQQIVERRPIVMHR</sequence>
<evidence type="ECO:0000313" key="2">
    <source>
        <dbReference type="EMBL" id="GGD47809.1"/>
    </source>
</evidence>
<organism evidence="2 3">
    <name type="scientific">Sinisalibacter lacisalsi</name>
    <dbReference type="NCBI Taxonomy" id="1526570"/>
    <lineage>
        <taxon>Bacteria</taxon>
        <taxon>Pseudomonadati</taxon>
        <taxon>Pseudomonadota</taxon>
        <taxon>Alphaproteobacteria</taxon>
        <taxon>Rhodobacterales</taxon>
        <taxon>Roseobacteraceae</taxon>
        <taxon>Sinisalibacter</taxon>
    </lineage>
</organism>
<gene>
    <name evidence="2" type="ORF">GCM10011358_34540</name>
</gene>
<feature type="chain" id="PRO_5046376834" evidence="1">
    <location>
        <begin position="24"/>
        <end position="200"/>
    </location>
</feature>
<reference evidence="3" key="1">
    <citation type="journal article" date="2019" name="Int. J. Syst. Evol. Microbiol.">
        <title>The Global Catalogue of Microorganisms (GCM) 10K type strain sequencing project: providing services to taxonomists for standard genome sequencing and annotation.</title>
        <authorList>
            <consortium name="The Broad Institute Genomics Platform"/>
            <consortium name="The Broad Institute Genome Sequencing Center for Infectious Disease"/>
            <person name="Wu L."/>
            <person name="Ma J."/>
        </authorList>
    </citation>
    <scope>NUCLEOTIDE SEQUENCE [LARGE SCALE GENOMIC DNA]</scope>
    <source>
        <strain evidence="3">CGMCC 1.12922</strain>
    </source>
</reference>
<evidence type="ECO:0000313" key="3">
    <source>
        <dbReference type="Proteomes" id="UP000617355"/>
    </source>
</evidence>
<dbReference type="RefSeq" id="WP_188530234.1">
    <property type="nucleotide sequence ID" value="NZ_BMGI01000006.1"/>
</dbReference>
<keyword evidence="3" id="KW-1185">Reference proteome</keyword>
<keyword evidence="1" id="KW-0732">Signal</keyword>
<dbReference type="Proteomes" id="UP000617355">
    <property type="component" value="Unassembled WGS sequence"/>
</dbReference>